<evidence type="ECO:0008006" key="3">
    <source>
        <dbReference type="Google" id="ProtNLM"/>
    </source>
</evidence>
<dbReference type="AlphaFoldDB" id="A0A0A9GUN4"/>
<organism evidence="2">
    <name type="scientific">Arundo donax</name>
    <name type="common">Giant reed</name>
    <name type="synonym">Donax arundinaceus</name>
    <dbReference type="NCBI Taxonomy" id="35708"/>
    <lineage>
        <taxon>Eukaryota</taxon>
        <taxon>Viridiplantae</taxon>
        <taxon>Streptophyta</taxon>
        <taxon>Embryophyta</taxon>
        <taxon>Tracheophyta</taxon>
        <taxon>Spermatophyta</taxon>
        <taxon>Magnoliopsida</taxon>
        <taxon>Liliopsida</taxon>
        <taxon>Poales</taxon>
        <taxon>Poaceae</taxon>
        <taxon>PACMAD clade</taxon>
        <taxon>Arundinoideae</taxon>
        <taxon>Arundineae</taxon>
        <taxon>Arundo</taxon>
    </lineage>
</organism>
<accession>A0A0A9GUN4</accession>
<feature type="region of interest" description="Disordered" evidence="1">
    <location>
        <begin position="109"/>
        <end position="164"/>
    </location>
</feature>
<dbReference type="PANTHER" id="PTHR33170:SF22">
    <property type="entry name" value="OS10G0417100 PROTEIN"/>
    <property type="match status" value="1"/>
</dbReference>
<dbReference type="EMBL" id="GBRH01169639">
    <property type="protein sequence ID" value="JAE28257.1"/>
    <property type="molecule type" value="Transcribed_RNA"/>
</dbReference>
<name>A0A0A9GUN4_ARUDO</name>
<evidence type="ECO:0000256" key="1">
    <source>
        <dbReference type="SAM" id="MobiDB-lite"/>
    </source>
</evidence>
<sequence length="246" mass="27425">MRMRIVPSVVIKVNRWYSSLGSKGSLDEAWFRIKGIPIDKRSEPNVYHVGSLVGLSLELDKRNLTKFDYVRVKIGCRDVTKVPAIMERMLGKHFYDFYFQREILQEGSTNPAGNKWVRTGGDDGNNGDKPSPKKQKTNDNFGTVTSTQQGQSTNTSQGTKSAPPKFMADAQKLYNNMGPSPTPQPEKESKGKETVIVEEVEDSDEEEDEGLLIGDIICPSGDAYIFCDPRYTNKGGEVRKYGISGD</sequence>
<proteinExistence type="predicted"/>
<reference evidence="2" key="2">
    <citation type="journal article" date="2015" name="Data Brief">
        <title>Shoot transcriptome of the giant reed, Arundo donax.</title>
        <authorList>
            <person name="Barrero R.A."/>
            <person name="Guerrero F.D."/>
            <person name="Moolhuijzen P."/>
            <person name="Goolsby J.A."/>
            <person name="Tidwell J."/>
            <person name="Bellgard S.E."/>
            <person name="Bellgard M.I."/>
        </authorList>
    </citation>
    <scope>NUCLEOTIDE SEQUENCE</scope>
    <source>
        <tissue evidence="2">Shoot tissue taken approximately 20 cm above the soil surface</tissue>
    </source>
</reference>
<dbReference type="PANTHER" id="PTHR33170">
    <property type="entry name" value="DUF4283 DOMAIN-CONTAINING PROTEIN-RELATED"/>
    <property type="match status" value="1"/>
</dbReference>
<protein>
    <recommendedName>
        <fullName evidence="3">DUF4283 domain-containing protein</fullName>
    </recommendedName>
</protein>
<reference evidence="2" key="1">
    <citation type="submission" date="2014-09" db="EMBL/GenBank/DDBJ databases">
        <authorList>
            <person name="Magalhaes I.L.F."/>
            <person name="Oliveira U."/>
            <person name="Santos F.R."/>
            <person name="Vidigal T.H.D.A."/>
            <person name="Brescovit A.D."/>
            <person name="Santos A.J."/>
        </authorList>
    </citation>
    <scope>NUCLEOTIDE SEQUENCE</scope>
    <source>
        <tissue evidence="2">Shoot tissue taken approximately 20 cm above the soil surface</tissue>
    </source>
</reference>
<evidence type="ECO:0000313" key="2">
    <source>
        <dbReference type="EMBL" id="JAE28257.1"/>
    </source>
</evidence>
<feature type="compositionally biased region" description="Low complexity" evidence="1">
    <location>
        <begin position="142"/>
        <end position="159"/>
    </location>
</feature>